<evidence type="ECO:0000313" key="3">
    <source>
        <dbReference type="EMBL" id="OWK44529.1"/>
    </source>
</evidence>
<evidence type="ECO:0000313" key="4">
    <source>
        <dbReference type="Proteomes" id="UP000214646"/>
    </source>
</evidence>
<sequence>MRSVRAAGGRRRKGTVLVKVLICLPVLIGILALNLDGGRMMDERRSAQAAADAAALAAGADLYKNYWTNYGADVSGSAVAAAQASAAANGFPAGAVTVNIPPQSGTFAGVAGHAEVVIDTSLTASFGRIFTGSGLEVSARSVGRGLPLPIGIIALRSSGANAFQNSALVFALVNKPLIVNSSDPAAFSLTGLVNVFLASRVDVTGGTNLGGLLTLTTKINTGVRPTLDPLAFLPLPDMTAPVRSSSPLAINGLLPVVLQPGIYQGGIQVSGAAIVVMAPGVYIMQGGGFTVNGLATVAGIGVMVYNGTSPTYAPGPIAVGGLGKLVMIAPLSGTYQGINFFQQRNLTQPISVTGLGLTTITGVVYGASAPVTLTGSAAVGLDIMGGAYVVDSMTVGGIGAVTVNLGLNPPRVPDVRVVE</sequence>
<feature type="domain" description="Putative Flp pilus-assembly TadG-like N-terminal" evidence="2">
    <location>
        <begin position="15"/>
        <end position="61"/>
    </location>
</feature>
<dbReference type="EMBL" id="NIDE01000003">
    <property type="protein sequence ID" value="OWK44529.1"/>
    <property type="molecule type" value="Genomic_DNA"/>
</dbReference>
<evidence type="ECO:0000259" key="2">
    <source>
        <dbReference type="Pfam" id="PF13400"/>
    </source>
</evidence>
<comment type="caution">
    <text evidence="3">The sequence shown here is derived from an EMBL/GenBank/DDBJ whole genome shotgun (WGS) entry which is preliminary data.</text>
</comment>
<dbReference type="AlphaFoldDB" id="A0A225E4W3"/>
<dbReference type="Proteomes" id="UP000214646">
    <property type="component" value="Unassembled WGS sequence"/>
</dbReference>
<keyword evidence="4" id="KW-1185">Reference proteome</keyword>
<keyword evidence="1" id="KW-0812">Transmembrane</keyword>
<dbReference type="InterPro" id="IPR028087">
    <property type="entry name" value="Tad_N"/>
</dbReference>
<keyword evidence="1" id="KW-1133">Transmembrane helix</keyword>
<name>A0A225E4W3_9BACT</name>
<dbReference type="OrthoDB" id="260382at2"/>
<feature type="transmembrane region" description="Helical" evidence="1">
    <location>
        <begin position="16"/>
        <end position="35"/>
    </location>
</feature>
<reference evidence="4" key="1">
    <citation type="submission" date="2017-06" db="EMBL/GenBank/DDBJ databases">
        <title>Genome analysis of Fimbriiglobus ruber SP5, the first member of the order Planctomycetales with confirmed chitinolytic capability.</title>
        <authorList>
            <person name="Ravin N.V."/>
            <person name="Rakitin A.L."/>
            <person name="Ivanova A.A."/>
            <person name="Beletsky A.V."/>
            <person name="Kulichevskaya I.S."/>
            <person name="Mardanov A.V."/>
            <person name="Dedysh S.N."/>
        </authorList>
    </citation>
    <scope>NUCLEOTIDE SEQUENCE [LARGE SCALE GENOMIC DNA]</scope>
    <source>
        <strain evidence="4">SP5</strain>
    </source>
</reference>
<proteinExistence type="predicted"/>
<evidence type="ECO:0000256" key="1">
    <source>
        <dbReference type="SAM" id="Phobius"/>
    </source>
</evidence>
<accession>A0A225E4W3</accession>
<gene>
    <name evidence="3" type="ORF">FRUB_02461</name>
</gene>
<organism evidence="3 4">
    <name type="scientific">Fimbriiglobus ruber</name>
    <dbReference type="NCBI Taxonomy" id="1908690"/>
    <lineage>
        <taxon>Bacteria</taxon>
        <taxon>Pseudomonadati</taxon>
        <taxon>Planctomycetota</taxon>
        <taxon>Planctomycetia</taxon>
        <taxon>Gemmatales</taxon>
        <taxon>Gemmataceae</taxon>
        <taxon>Fimbriiglobus</taxon>
    </lineage>
</organism>
<dbReference type="RefSeq" id="WP_088253781.1">
    <property type="nucleotide sequence ID" value="NZ_NIDE01000003.1"/>
</dbReference>
<keyword evidence="1" id="KW-0472">Membrane</keyword>
<dbReference type="Pfam" id="PF13400">
    <property type="entry name" value="Tad"/>
    <property type="match status" value="1"/>
</dbReference>
<protein>
    <recommendedName>
        <fullName evidence="2">Putative Flp pilus-assembly TadG-like N-terminal domain-containing protein</fullName>
    </recommendedName>
</protein>